<keyword evidence="2" id="KW-1185">Reference proteome</keyword>
<evidence type="ECO:0000313" key="1">
    <source>
        <dbReference type="EMBL" id="EGU56327.1"/>
    </source>
</evidence>
<evidence type="ECO:0008006" key="3">
    <source>
        <dbReference type="Google" id="ProtNLM"/>
    </source>
</evidence>
<evidence type="ECO:0000313" key="2">
    <source>
        <dbReference type="Proteomes" id="UP000003836"/>
    </source>
</evidence>
<accession>A0ABP2LMD6</accession>
<dbReference type="EMBL" id="AFWI01000113">
    <property type="protein sequence ID" value="EGU56327.1"/>
    <property type="molecule type" value="Genomic_DNA"/>
</dbReference>
<name>A0ABP2LMD6_9VIBR</name>
<organism evidence="1 2">
    <name type="scientific">Vibrio tubiashii ATCC 19109</name>
    <dbReference type="NCBI Taxonomy" id="1051646"/>
    <lineage>
        <taxon>Bacteria</taxon>
        <taxon>Pseudomonadati</taxon>
        <taxon>Pseudomonadota</taxon>
        <taxon>Gammaproteobacteria</taxon>
        <taxon>Vibrionales</taxon>
        <taxon>Vibrionaceae</taxon>
        <taxon>Vibrio</taxon>
        <taxon>Vibrio oreintalis group</taxon>
    </lineage>
</organism>
<protein>
    <recommendedName>
        <fullName evidence="3">Transposase</fullName>
    </recommendedName>
</protein>
<comment type="caution">
    <text evidence="1">The sequence shown here is derived from an EMBL/GenBank/DDBJ whole genome shotgun (WGS) entry which is preliminary data.</text>
</comment>
<gene>
    <name evidence="1" type="ORF">VITU9109_00075</name>
</gene>
<reference evidence="1 2" key="1">
    <citation type="journal article" date="2012" name="Int. J. Syst. Evol. Microbiol.">
        <title>Vibrio caribbeanicus sp. nov., isolated from the marine sponge Scleritoderma cyanea.</title>
        <authorList>
            <person name="Hoffmann M."/>
            <person name="Monday S.R."/>
            <person name="Allard M.W."/>
            <person name="Strain E.A."/>
            <person name="Whittaker P."/>
            <person name="Naum M."/>
            <person name="McCarthy P.J."/>
            <person name="Lopez J.V."/>
            <person name="Fischer M."/>
            <person name="Brown E.W."/>
        </authorList>
    </citation>
    <scope>NUCLEOTIDE SEQUENCE [LARGE SCALE GENOMIC DNA]</scope>
    <source>
        <strain evidence="1 2">ATCC 19109</strain>
    </source>
</reference>
<proteinExistence type="predicted"/>
<sequence length="55" mass="6762">MNLDALNDSFITLFELNYMRMNAKKIFIEILLELWLDQLFPMYHHGYPQNLWIRS</sequence>
<dbReference type="Proteomes" id="UP000003836">
    <property type="component" value="Unassembled WGS sequence"/>
</dbReference>